<dbReference type="InterPro" id="IPR036986">
    <property type="entry name" value="S4_RNA-bd_sf"/>
</dbReference>
<dbReference type="PROSITE" id="PS50889">
    <property type="entry name" value="S4"/>
    <property type="match status" value="1"/>
</dbReference>
<evidence type="ECO:0000313" key="1">
    <source>
        <dbReference type="EMBL" id="VAW97650.1"/>
    </source>
</evidence>
<reference evidence="1" key="1">
    <citation type="submission" date="2018-06" db="EMBL/GenBank/DDBJ databases">
        <authorList>
            <person name="Zhirakovskaya E."/>
        </authorList>
    </citation>
    <scope>NUCLEOTIDE SEQUENCE</scope>
</reference>
<proteinExistence type="predicted"/>
<protein>
    <submittedName>
        <fullName evidence="1">Uncharacterized protein YbcJ</fullName>
    </submittedName>
</protein>
<accession>A0A3B1A7W1</accession>
<organism evidence="1">
    <name type="scientific">hydrothermal vent metagenome</name>
    <dbReference type="NCBI Taxonomy" id="652676"/>
    <lineage>
        <taxon>unclassified sequences</taxon>
        <taxon>metagenomes</taxon>
        <taxon>ecological metagenomes</taxon>
    </lineage>
</organism>
<dbReference type="Gene3D" id="3.10.290.10">
    <property type="entry name" value="RNA-binding S4 domain"/>
    <property type="match status" value="1"/>
</dbReference>
<dbReference type="AlphaFoldDB" id="A0A3B1A7W1"/>
<dbReference type="Pfam" id="PF13275">
    <property type="entry name" value="S4_2"/>
    <property type="match status" value="1"/>
</dbReference>
<gene>
    <name evidence="1" type="ORF">MNBD_GAMMA23-576</name>
</gene>
<dbReference type="EMBL" id="UOFT01000061">
    <property type="protein sequence ID" value="VAW97650.1"/>
    <property type="molecule type" value="Genomic_DNA"/>
</dbReference>
<name>A0A3B1A7W1_9ZZZZ</name>
<dbReference type="SUPFAM" id="SSF55174">
    <property type="entry name" value="Alpha-L RNA-binding motif"/>
    <property type="match status" value="1"/>
</dbReference>
<sequence length="70" mass="7696">MHEFELEGHEYIELNNLLKVVGLVSSGGLAKTLIAEGMVKVDGSIELRKRCKIRDGQAVEFQGEVIKVVA</sequence>
<dbReference type="GO" id="GO:0003723">
    <property type="term" value="F:RNA binding"/>
    <property type="evidence" value="ECO:0007669"/>
    <property type="project" value="InterPro"/>
</dbReference>